<dbReference type="GO" id="GO:0043023">
    <property type="term" value="F:ribosomal large subunit binding"/>
    <property type="evidence" value="ECO:0007669"/>
    <property type="project" value="InterPro"/>
</dbReference>
<dbReference type="InterPro" id="IPR039768">
    <property type="entry name" value="Nmd3"/>
</dbReference>
<gene>
    <name evidence="4" type="ORF">M153_2790005062</name>
</gene>
<comment type="similarity">
    <text evidence="1">Belongs to the NMD3 family.</text>
</comment>
<keyword evidence="1" id="KW-0813">Transport</keyword>
<comment type="subcellular location">
    <subcellularLocation>
        <location evidence="1">Cytoplasm</location>
    </subcellularLocation>
    <subcellularLocation>
        <location evidence="1">Nucleus</location>
    </subcellularLocation>
</comment>
<keyword evidence="1" id="KW-0653">Protein transport</keyword>
<protein>
    <recommendedName>
        <fullName evidence="1">60S ribosomal export protein NMD3</fullName>
    </recommendedName>
</protein>
<dbReference type="PANTHER" id="PTHR12746:SF2">
    <property type="entry name" value="60S RIBOSOMAL EXPORT PROTEIN NMD3"/>
    <property type="match status" value="1"/>
</dbReference>
<keyword evidence="5" id="KW-1185">Reference proteome</keyword>
<feature type="domain" description="60S ribosomal export protein NMD3 SH3" evidence="3">
    <location>
        <begin position="242"/>
        <end position="288"/>
    </location>
</feature>
<evidence type="ECO:0000259" key="2">
    <source>
        <dbReference type="Pfam" id="PF04981"/>
    </source>
</evidence>
<evidence type="ECO:0000313" key="4">
    <source>
        <dbReference type="EMBL" id="KRH94383.1"/>
    </source>
</evidence>
<proteinExistence type="inferred from homology"/>
<dbReference type="InterPro" id="IPR048899">
    <property type="entry name" value="NMD_SH3"/>
</dbReference>
<accession>A0A0R0M4L8</accession>
<dbReference type="Proteomes" id="UP000051530">
    <property type="component" value="Unassembled WGS sequence"/>
</dbReference>
<dbReference type="InterPro" id="IPR007064">
    <property type="entry name" value="Nmd3_N"/>
</dbReference>
<reference evidence="4 5" key="1">
    <citation type="submission" date="2015-07" db="EMBL/GenBank/DDBJ databases">
        <title>The genome of Pseudoloma neurophilia, a relevant intracellular parasite of the zebrafish.</title>
        <authorList>
            <person name="Ndikumana S."/>
            <person name="Pelin A."/>
            <person name="Sanders J."/>
            <person name="Corradi N."/>
        </authorList>
    </citation>
    <scope>NUCLEOTIDE SEQUENCE [LARGE SCALE GENOMIC DNA]</scope>
    <source>
        <strain evidence="4 5">MK1</strain>
    </source>
</reference>
<name>A0A0R0M4L8_9MICR</name>
<dbReference type="VEuPathDB" id="MicrosporidiaDB:M153_2790005062"/>
<dbReference type="PANTHER" id="PTHR12746">
    <property type="entry name" value="NONSENSE-MEDIATED MRNA DECAY PROTEIN 3"/>
    <property type="match status" value="1"/>
</dbReference>
<dbReference type="GO" id="GO:0005737">
    <property type="term" value="C:cytoplasm"/>
    <property type="evidence" value="ECO:0007669"/>
    <property type="project" value="UniProtKB-SubCell"/>
</dbReference>
<evidence type="ECO:0000259" key="3">
    <source>
        <dbReference type="Pfam" id="PF21193"/>
    </source>
</evidence>
<sequence length="437" mass="51672">MAFNQKKFEDLSYTISCCKCGISIIPNCFNMCNRCKMSEINIVDGIKTSYIIESCKKCERYHIPPKKWMNIADKAELLSYIFVRYKEIRDLPIISSNFIETEEHSKQLILQLEIEKESIKKQFKIFFKLRNKQCSDCDKVEAKQYWTSIVQVRQRSNSKRTFLFLEQAILKHKMYKDCSNIKERKDGIDFYYIERKGPHKMISFLDTQIGTKTIQSNKLMTEDRNSNKMKYKFSHSVEIFSLCKDDLVIIDEPLAKKKNVGRLLIVSRVTTKIVFVDPLTGKTCEINKQVFFAEKESFRVILGSKDLKLYTVTEIEKNYDRKSQKSDPTAIDCFITSDYDDQIHCKTHLTFLEDGDQIYGYDLGNANLHFIDRDQFKVIIVRKKYENLGINVQTEKAHDREYQFFLEDMLFDSEMRKNVNIFDKTNQIIENFENFKL</sequence>
<keyword evidence="1" id="KW-0963">Cytoplasm</keyword>
<organism evidence="4 5">
    <name type="scientific">Pseudoloma neurophilia</name>
    <dbReference type="NCBI Taxonomy" id="146866"/>
    <lineage>
        <taxon>Eukaryota</taxon>
        <taxon>Fungi</taxon>
        <taxon>Fungi incertae sedis</taxon>
        <taxon>Microsporidia</taxon>
        <taxon>Pseudoloma</taxon>
    </lineage>
</organism>
<dbReference type="GO" id="GO:0015031">
    <property type="term" value="P:protein transport"/>
    <property type="evidence" value="ECO:0007669"/>
    <property type="project" value="UniProtKB-KW"/>
</dbReference>
<evidence type="ECO:0000256" key="1">
    <source>
        <dbReference type="RuleBase" id="RU364108"/>
    </source>
</evidence>
<evidence type="ECO:0000313" key="5">
    <source>
        <dbReference type="Proteomes" id="UP000051530"/>
    </source>
</evidence>
<dbReference type="OrthoDB" id="203821at2759"/>
<feature type="domain" description="Nmd3 N-terminal" evidence="2">
    <location>
        <begin position="17"/>
        <end position="239"/>
    </location>
</feature>
<dbReference type="GO" id="GO:0000055">
    <property type="term" value="P:ribosomal large subunit export from nucleus"/>
    <property type="evidence" value="ECO:0007669"/>
    <property type="project" value="TreeGrafter"/>
</dbReference>
<dbReference type="GO" id="GO:0005634">
    <property type="term" value="C:nucleus"/>
    <property type="evidence" value="ECO:0007669"/>
    <property type="project" value="UniProtKB-SubCell"/>
</dbReference>
<dbReference type="Pfam" id="PF21193">
    <property type="entry name" value="NMD_SH3"/>
    <property type="match status" value="1"/>
</dbReference>
<comment type="function">
    <text evidence="1">Acts as an adapter for the XPO1/CRM1-mediated export of the 60S ribosomal subunit.</text>
</comment>
<dbReference type="AlphaFoldDB" id="A0A0R0M4L8"/>
<keyword evidence="1" id="KW-0539">Nucleus</keyword>
<comment type="caution">
    <text evidence="4">The sequence shown here is derived from an EMBL/GenBank/DDBJ whole genome shotgun (WGS) entry which is preliminary data.</text>
</comment>
<dbReference type="Pfam" id="PF04981">
    <property type="entry name" value="NMD3"/>
    <property type="match status" value="1"/>
</dbReference>
<dbReference type="EMBL" id="LGUB01000084">
    <property type="protein sequence ID" value="KRH94383.1"/>
    <property type="molecule type" value="Genomic_DNA"/>
</dbReference>